<evidence type="ECO:0000256" key="5">
    <source>
        <dbReference type="ARBA" id="ARBA00022989"/>
    </source>
</evidence>
<gene>
    <name evidence="8" type="ORF">C3E78_02135</name>
</gene>
<dbReference type="AlphaFoldDB" id="A0A2S0WIF4"/>
<dbReference type="EMBL" id="CP026952">
    <property type="protein sequence ID" value="AWB91115.1"/>
    <property type="molecule type" value="Genomic_DNA"/>
</dbReference>
<keyword evidence="5" id="KW-1133">Transmembrane helix</keyword>
<dbReference type="GO" id="GO:0005886">
    <property type="term" value="C:plasma membrane"/>
    <property type="evidence" value="ECO:0007669"/>
    <property type="project" value="UniProtKB-SubCell"/>
</dbReference>
<keyword evidence="7" id="KW-0012">Acyltransferase</keyword>
<dbReference type="InterPro" id="IPR043968">
    <property type="entry name" value="SGNH"/>
</dbReference>
<dbReference type="InterPro" id="IPR036514">
    <property type="entry name" value="SGNH_hydro_sf"/>
</dbReference>
<keyword evidence="3" id="KW-0808">Transferase</keyword>
<proteinExistence type="predicted"/>
<accession>A0A2S0WIF4</accession>
<comment type="subcellular location">
    <subcellularLocation>
        <location evidence="1">Cell membrane</location>
        <topology evidence="1">Multi-pass membrane protein</topology>
    </subcellularLocation>
</comment>
<dbReference type="PANTHER" id="PTHR23028:SF53">
    <property type="entry name" value="ACYL_TRANSF_3 DOMAIN-CONTAINING PROTEIN"/>
    <property type="match status" value="1"/>
</dbReference>
<dbReference type="Pfam" id="PF01757">
    <property type="entry name" value="Acyl_transf_3"/>
    <property type="match status" value="1"/>
</dbReference>
<keyword evidence="9" id="KW-1185">Reference proteome</keyword>
<evidence type="ECO:0000256" key="4">
    <source>
        <dbReference type="ARBA" id="ARBA00022692"/>
    </source>
</evidence>
<evidence type="ECO:0000256" key="1">
    <source>
        <dbReference type="ARBA" id="ARBA00004651"/>
    </source>
</evidence>
<dbReference type="Pfam" id="PF19040">
    <property type="entry name" value="SGNH"/>
    <property type="match status" value="1"/>
</dbReference>
<accession>A0A5F2EQE9</accession>
<dbReference type="InterPro" id="IPR002656">
    <property type="entry name" value="Acyl_transf_3_dom"/>
</dbReference>
<dbReference type="GO" id="GO:0016747">
    <property type="term" value="F:acyltransferase activity, transferring groups other than amino-acyl groups"/>
    <property type="evidence" value="ECO:0007669"/>
    <property type="project" value="InterPro"/>
</dbReference>
<keyword evidence="6" id="KW-0472">Membrane</keyword>
<dbReference type="Proteomes" id="UP000244384">
    <property type="component" value="Chromosome"/>
</dbReference>
<dbReference type="OrthoDB" id="3404679at2"/>
<evidence type="ECO:0000256" key="2">
    <source>
        <dbReference type="ARBA" id="ARBA00022475"/>
    </source>
</evidence>
<protein>
    <submittedName>
        <fullName evidence="8">Uncharacterized protein</fullName>
    </submittedName>
</protein>
<sequence length="712" mass="77609">MSQATHRGDTSTKRPPARPDIQGMRALAVLAVVLYHADVPFITGGFVGVDFFFVLSGFLITGLLLRELETTHRIRLSQFWGRRARRLIPASALVLVVTVVASGRILPFLDRKPVSIDALWATAFGANWRFAQQQTDYLDADRALSPIQHFWSLGVEEQFYAVVPLVFLGAALVARHRVATAGAARGVRDARLLLGVVLATVLVVSLAYCVHLTGRNQPYAFFGTHARAWQLAAGGLLALAAPRLGGLGRPWAAAASLAGFALFGASLVFLSDGGTVAGHAYPSLLAVLPTAAAVLLLVGGTARTELPTVFTRVLSLRPLTAVGDISYSLYLWHWPFIVLGVIYLDDDSVRTKLMLAVGAVLAATATYHLVEDPIRRSRLLGVRAKPVVSVAMGVVLLAAVVPVARHVANQEFVITARPPAPERDAPGASRHAVPAEPVDDTIVGLRPPVDEAAEDEDDILEIHCGLATHETRIPDRDHCTWEKGDRSVIVLGDSIAAASTPAVRAAARQERWTVTTWTKSDCTIADVVGRYKNMPGEFTECTRWRDAVIDRTIAEKPDLVLLGMSQGALDRLVSHRDGSDFTSRRDERREAAEGLTRTVRRLKDGGLRVALVDSPQRSPFDVVGCLMDEQSVSACTWKRSRLPSTTSLVARSERVHLVPTTDRYCSRGTCQPVIDRVVTIRDDLHFTTTFAKRLAPLFAHTLRQAARDRRPR</sequence>
<evidence type="ECO:0000313" key="9">
    <source>
        <dbReference type="Proteomes" id="UP000244384"/>
    </source>
</evidence>
<dbReference type="PANTHER" id="PTHR23028">
    <property type="entry name" value="ACETYLTRANSFERASE"/>
    <property type="match status" value="1"/>
</dbReference>
<evidence type="ECO:0000313" key="8">
    <source>
        <dbReference type="EMBL" id="AWB91115.1"/>
    </source>
</evidence>
<reference evidence="9" key="1">
    <citation type="submission" date="2018-01" db="EMBL/GenBank/DDBJ databases">
        <authorList>
            <person name="Li J."/>
        </authorList>
    </citation>
    <scope>NUCLEOTIDE SEQUENCE [LARGE SCALE GENOMIC DNA]</scope>
    <source>
        <strain evidence="9">592</strain>
    </source>
</reference>
<dbReference type="InterPro" id="IPR050879">
    <property type="entry name" value="Acyltransferase_3"/>
</dbReference>
<keyword evidence="2" id="KW-1003">Cell membrane</keyword>
<name>A0A2S0WIF4_9ACTN</name>
<dbReference type="Gene3D" id="3.40.50.1110">
    <property type="entry name" value="SGNH hydrolase"/>
    <property type="match status" value="1"/>
</dbReference>
<evidence type="ECO:0000256" key="7">
    <source>
        <dbReference type="ARBA" id="ARBA00023315"/>
    </source>
</evidence>
<evidence type="ECO:0000256" key="6">
    <source>
        <dbReference type="ARBA" id="ARBA00023136"/>
    </source>
</evidence>
<dbReference type="GO" id="GO:0009103">
    <property type="term" value="P:lipopolysaccharide biosynthetic process"/>
    <property type="evidence" value="ECO:0007669"/>
    <property type="project" value="TreeGrafter"/>
</dbReference>
<organism evidence="8 9">
    <name type="scientific">Aeromicrobium chenweiae</name>
    <dbReference type="NCBI Taxonomy" id="2079793"/>
    <lineage>
        <taxon>Bacteria</taxon>
        <taxon>Bacillati</taxon>
        <taxon>Actinomycetota</taxon>
        <taxon>Actinomycetes</taxon>
        <taxon>Propionibacteriales</taxon>
        <taxon>Nocardioidaceae</taxon>
        <taxon>Aeromicrobium</taxon>
    </lineage>
</organism>
<keyword evidence="4" id="KW-0812">Transmembrane</keyword>
<evidence type="ECO:0000256" key="3">
    <source>
        <dbReference type="ARBA" id="ARBA00022679"/>
    </source>
</evidence>
<dbReference type="KEGG" id="aez:C3E78_02135"/>
<dbReference type="SUPFAM" id="SSF52266">
    <property type="entry name" value="SGNH hydrolase"/>
    <property type="match status" value="1"/>
</dbReference>
<dbReference type="RefSeq" id="WP_108576761.1">
    <property type="nucleotide sequence ID" value="NZ_CP026952.1"/>
</dbReference>